<reference evidence="3" key="1">
    <citation type="submission" date="2017-04" db="EMBL/GenBank/DDBJ databases">
        <authorList>
            <person name="Varghese N."/>
            <person name="Submissions S."/>
        </authorList>
    </citation>
    <scope>NUCLEOTIDE SEQUENCE [LARGE SCALE GENOMIC DNA]</scope>
    <source>
        <strain evidence="3">VDS</strain>
    </source>
</reference>
<keyword evidence="3" id="KW-1185">Reference proteome</keyword>
<keyword evidence="1" id="KW-0812">Transmembrane</keyword>
<organism evidence="2 3">
    <name type="scientific">Corynebacterium pollutisoli</name>
    <dbReference type="NCBI Taxonomy" id="1610489"/>
    <lineage>
        <taxon>Bacteria</taxon>
        <taxon>Bacillati</taxon>
        <taxon>Actinomycetota</taxon>
        <taxon>Actinomycetes</taxon>
        <taxon>Mycobacteriales</taxon>
        <taxon>Corynebacteriaceae</taxon>
        <taxon>Corynebacterium</taxon>
    </lineage>
</organism>
<dbReference type="Proteomes" id="UP000193309">
    <property type="component" value="Unassembled WGS sequence"/>
</dbReference>
<feature type="transmembrane region" description="Helical" evidence="1">
    <location>
        <begin position="16"/>
        <end position="35"/>
    </location>
</feature>
<keyword evidence="1" id="KW-0472">Membrane</keyword>
<feature type="transmembrane region" description="Helical" evidence="1">
    <location>
        <begin position="81"/>
        <end position="100"/>
    </location>
</feature>
<protein>
    <submittedName>
        <fullName evidence="2">Uncharacterized protein</fullName>
    </submittedName>
</protein>
<feature type="transmembrane region" description="Helical" evidence="1">
    <location>
        <begin position="106"/>
        <end position="123"/>
    </location>
</feature>
<evidence type="ECO:0000256" key="1">
    <source>
        <dbReference type="SAM" id="Phobius"/>
    </source>
</evidence>
<keyword evidence="1" id="KW-1133">Transmembrane helix</keyword>
<dbReference type="RefSeq" id="WP_085549497.1">
    <property type="nucleotide sequence ID" value="NZ_FXAR01000004.1"/>
</dbReference>
<accession>A0A1X7J9W3</accession>
<sequence>MYSDIRARQTPIPTPLPVRVGTSLLIAVGVAVLSTGLARGIQVGVMVAAIAAGLLLMFSHPYRREIKEFLERHNAVHKPQIGQLLPLFLVWLALMIVPVFAPMPVWGTVLVGAAVFGWIYLVFPHIDGTRALAYA</sequence>
<dbReference type="AlphaFoldDB" id="A0A1X7J9W3"/>
<gene>
    <name evidence="2" type="ORF">SAMN06295981_1367</name>
</gene>
<proteinExistence type="predicted"/>
<dbReference type="OrthoDB" id="4427098at2"/>
<evidence type="ECO:0000313" key="3">
    <source>
        <dbReference type="Proteomes" id="UP000193309"/>
    </source>
</evidence>
<dbReference type="STRING" id="1610489.SAMN06295981_1367"/>
<feature type="transmembrane region" description="Helical" evidence="1">
    <location>
        <begin position="41"/>
        <end position="60"/>
    </location>
</feature>
<evidence type="ECO:0000313" key="2">
    <source>
        <dbReference type="EMBL" id="SMG24481.1"/>
    </source>
</evidence>
<dbReference type="EMBL" id="FXAR01000004">
    <property type="protein sequence ID" value="SMG24481.1"/>
    <property type="molecule type" value="Genomic_DNA"/>
</dbReference>
<name>A0A1X7J9W3_9CORY</name>